<name>A0ABS5BI89_9MOLU</name>
<feature type="transmembrane region" description="Helical" evidence="1">
    <location>
        <begin position="67"/>
        <end position="87"/>
    </location>
</feature>
<dbReference type="EMBL" id="VBRA02000006">
    <property type="protein sequence ID" value="MBP3059298.1"/>
    <property type="molecule type" value="Genomic_DNA"/>
</dbReference>
<keyword evidence="1" id="KW-1133">Transmembrane helix</keyword>
<proteinExistence type="predicted"/>
<feature type="transmembrane region" description="Helical" evidence="1">
    <location>
        <begin position="40"/>
        <end position="61"/>
    </location>
</feature>
<organism evidence="2 3">
    <name type="scientific">Texas Phoenix palm phytoplasma</name>
    <dbReference type="NCBI Taxonomy" id="176709"/>
    <lineage>
        <taxon>Bacteria</taxon>
        <taxon>Bacillati</taxon>
        <taxon>Mycoplasmatota</taxon>
        <taxon>Mollicutes</taxon>
        <taxon>Acholeplasmatales</taxon>
        <taxon>Acholeplasmataceae</taxon>
        <taxon>Candidatus Phytoplasma</taxon>
        <taxon>16SrIV (Coconut lethal yellows group)</taxon>
    </lineage>
</organism>
<keyword evidence="1" id="KW-0812">Transmembrane</keyword>
<comment type="caution">
    <text evidence="2">The sequence shown here is derived from an EMBL/GenBank/DDBJ whole genome shotgun (WGS) entry which is preliminary data.</text>
</comment>
<accession>A0ABS5BI89</accession>
<gene>
    <name evidence="2" type="ORF">FEF22_000655</name>
</gene>
<keyword evidence="3" id="KW-1185">Reference proteome</keyword>
<evidence type="ECO:0000313" key="2">
    <source>
        <dbReference type="EMBL" id="MBP3059298.1"/>
    </source>
</evidence>
<dbReference type="Proteomes" id="UP001192346">
    <property type="component" value="Unassembled WGS sequence"/>
</dbReference>
<keyword evidence="1" id="KW-0472">Membrane</keyword>
<reference evidence="2" key="1">
    <citation type="submission" date="2019-10" db="EMBL/GenBank/DDBJ databases">
        <title>Whole Genome Sequencing and Characterization of Texas Phoenix Palm Decline Phytoplasma Belongs to Lethal Yellowing (16SrIV) Group.</title>
        <authorList>
            <person name="Bao M."/>
        </authorList>
    </citation>
    <scope>NUCLEOTIDE SEQUENCE [LARGE SCALE GENOMIC DNA]</scope>
    <source>
        <strain evidence="2">ACPD</strain>
    </source>
</reference>
<evidence type="ECO:0000313" key="3">
    <source>
        <dbReference type="Proteomes" id="UP001192346"/>
    </source>
</evidence>
<sequence length="138" mass="17381">MEKNYYYEFIKLYCKEINILYMKFLYKIFKKRFEIILKNFVFIFLFFLLFFVFLILNYIFIDDKYNYLIFSILLFLFLVFGFFYIIIRGNKKFLNYKKKLWDELIFKVKNILGQNVFDDIVKRQNEFEPLTKIKEKNK</sequence>
<protein>
    <submittedName>
        <fullName evidence="2">Uncharacterized protein</fullName>
    </submittedName>
</protein>
<evidence type="ECO:0000256" key="1">
    <source>
        <dbReference type="SAM" id="Phobius"/>
    </source>
</evidence>